<dbReference type="EMBL" id="JAGQLL010000025">
    <property type="protein sequence ID" value="MCA9380038.1"/>
    <property type="molecule type" value="Genomic_DNA"/>
</dbReference>
<dbReference type="AlphaFoldDB" id="A0A955IDZ5"/>
<organism evidence="1 2">
    <name type="scientific">Candidatus Dojkabacteria bacterium</name>
    <dbReference type="NCBI Taxonomy" id="2099670"/>
    <lineage>
        <taxon>Bacteria</taxon>
        <taxon>Candidatus Dojkabacteria</taxon>
    </lineage>
</organism>
<name>A0A955IDZ5_9BACT</name>
<comment type="caution">
    <text evidence="1">The sequence shown here is derived from an EMBL/GenBank/DDBJ whole genome shotgun (WGS) entry which is preliminary data.</text>
</comment>
<evidence type="ECO:0000313" key="1">
    <source>
        <dbReference type="EMBL" id="MCA9380038.1"/>
    </source>
</evidence>
<sequence length="226" mass="25324">MRKATRISLLILSLILLAFWSPWQSWNFEWINIFGIDSKDSYSGLKVKSFSGEMEVFIDGESAGITTDQESFLEVYPINPGEHNIKIVRPNNDGFYAEFERNINFESEVDVVIGYDLGPSSLFSEGHILTAKKSFTKGAEPTLDILSTVDDVDVKLDGRDIGKTPLRSVPIAIDSTHILSFSKTGFDSLEIEILPTEQSERDKLKDVELSLEVNLFAKPVELTAQQ</sequence>
<dbReference type="Proteomes" id="UP000745577">
    <property type="component" value="Unassembled WGS sequence"/>
</dbReference>
<proteinExistence type="predicted"/>
<gene>
    <name evidence="1" type="ORF">KC675_02550</name>
</gene>
<evidence type="ECO:0000313" key="2">
    <source>
        <dbReference type="Proteomes" id="UP000745577"/>
    </source>
</evidence>
<reference evidence="1" key="2">
    <citation type="journal article" date="2021" name="Microbiome">
        <title>Successional dynamics and alternative stable states in a saline activated sludge microbial community over 9 years.</title>
        <authorList>
            <person name="Wang Y."/>
            <person name="Ye J."/>
            <person name="Ju F."/>
            <person name="Liu L."/>
            <person name="Boyd J.A."/>
            <person name="Deng Y."/>
            <person name="Parks D.H."/>
            <person name="Jiang X."/>
            <person name="Yin X."/>
            <person name="Woodcroft B.J."/>
            <person name="Tyson G.W."/>
            <person name="Hugenholtz P."/>
            <person name="Polz M.F."/>
            <person name="Zhang T."/>
        </authorList>
    </citation>
    <scope>NUCLEOTIDE SEQUENCE</scope>
    <source>
        <strain evidence="1">HKST-UBA15</strain>
    </source>
</reference>
<protein>
    <recommendedName>
        <fullName evidence="3">PEGA domain-containing protein</fullName>
    </recommendedName>
</protein>
<accession>A0A955IDZ5</accession>
<reference evidence="1" key="1">
    <citation type="submission" date="2020-04" db="EMBL/GenBank/DDBJ databases">
        <authorList>
            <person name="Zhang T."/>
        </authorList>
    </citation>
    <scope>NUCLEOTIDE SEQUENCE</scope>
    <source>
        <strain evidence="1">HKST-UBA15</strain>
    </source>
</reference>
<evidence type="ECO:0008006" key="3">
    <source>
        <dbReference type="Google" id="ProtNLM"/>
    </source>
</evidence>